<reference evidence="2" key="1">
    <citation type="submission" date="2018-06" db="EMBL/GenBank/DDBJ databases">
        <authorList>
            <consortium name="Pathogen Informatics"/>
            <person name="Doyle S."/>
        </authorList>
    </citation>
    <scope>NUCLEOTIDE SEQUENCE [LARGE SCALE GENOMIC DNA]</scope>
    <source>
        <strain evidence="2">NCTC13765</strain>
    </source>
</reference>
<evidence type="ECO:0000313" key="3">
    <source>
        <dbReference type="Proteomes" id="UP000254634"/>
    </source>
</evidence>
<proteinExistence type="predicted"/>
<evidence type="ECO:0000313" key="2">
    <source>
        <dbReference type="EMBL" id="SUN76340.1"/>
    </source>
</evidence>
<accession>A0A380L0U7</accession>
<dbReference type="Proteomes" id="UP000254634">
    <property type="component" value="Unassembled WGS sequence"/>
</dbReference>
<keyword evidence="1" id="KW-0472">Membrane</keyword>
<keyword evidence="1" id="KW-0812">Transmembrane</keyword>
<protein>
    <submittedName>
        <fullName evidence="2">Uncharacterized protein</fullName>
    </submittedName>
</protein>
<keyword evidence="3" id="KW-1185">Reference proteome</keyword>
<keyword evidence="1" id="KW-1133">Transmembrane helix</keyword>
<dbReference type="EMBL" id="UHFR01000005">
    <property type="protein sequence ID" value="SUN76340.1"/>
    <property type="molecule type" value="Genomic_DNA"/>
</dbReference>
<gene>
    <name evidence="2" type="ORF">NCTC13765_00829</name>
</gene>
<name>A0A380L0U7_9STRE</name>
<evidence type="ECO:0000256" key="1">
    <source>
        <dbReference type="SAM" id="Phobius"/>
    </source>
</evidence>
<dbReference type="AlphaFoldDB" id="A0A380L0U7"/>
<feature type="transmembrane region" description="Helical" evidence="1">
    <location>
        <begin position="6"/>
        <end position="26"/>
    </location>
</feature>
<sequence>MIISFFLSLIFLIGLLILLFLIIHLIKQYRK</sequence>
<organism evidence="2 3">
    <name type="scientific">Streptococcus massiliensis</name>
    <dbReference type="NCBI Taxonomy" id="313439"/>
    <lineage>
        <taxon>Bacteria</taxon>
        <taxon>Bacillati</taxon>
        <taxon>Bacillota</taxon>
        <taxon>Bacilli</taxon>
        <taxon>Lactobacillales</taxon>
        <taxon>Streptococcaceae</taxon>
        <taxon>Streptococcus</taxon>
    </lineage>
</organism>